<dbReference type="RefSeq" id="WP_241054339.1">
    <property type="nucleotide sequence ID" value="NZ_JAKZBV010000001.1"/>
</dbReference>
<evidence type="ECO:0000313" key="3">
    <source>
        <dbReference type="EMBL" id="MCH6470812.1"/>
    </source>
</evidence>
<dbReference type="Pfam" id="PF12802">
    <property type="entry name" value="MarR_2"/>
    <property type="match status" value="1"/>
</dbReference>
<evidence type="ECO:0000313" key="4">
    <source>
        <dbReference type="Proteomes" id="UP001202922"/>
    </source>
</evidence>
<protein>
    <submittedName>
        <fullName evidence="3">MarR family winged helix-turn-helix transcriptional regulator</fullName>
    </submittedName>
</protein>
<name>A0ABS9U288_9MICC</name>
<organism evidence="3 4">
    <name type="scientific">Sinomonas terrae</name>
    <dbReference type="NCBI Taxonomy" id="2908838"/>
    <lineage>
        <taxon>Bacteria</taxon>
        <taxon>Bacillati</taxon>
        <taxon>Actinomycetota</taxon>
        <taxon>Actinomycetes</taxon>
        <taxon>Micrococcales</taxon>
        <taxon>Micrococcaceae</taxon>
        <taxon>Sinomonas</taxon>
    </lineage>
</organism>
<dbReference type="InterPro" id="IPR036388">
    <property type="entry name" value="WH-like_DNA-bd_sf"/>
</dbReference>
<accession>A0ABS9U288</accession>
<reference evidence="3 4" key="1">
    <citation type="submission" date="2022-03" db="EMBL/GenBank/DDBJ databases">
        <title>Sinomonas sp. isolated from a soil.</title>
        <authorList>
            <person name="Han J."/>
            <person name="Kim D.-U."/>
        </authorList>
    </citation>
    <scope>NUCLEOTIDE SEQUENCE [LARGE SCALE GENOMIC DNA]</scope>
    <source>
        <strain evidence="3 4">5-5</strain>
    </source>
</reference>
<dbReference type="InterPro" id="IPR039422">
    <property type="entry name" value="MarR/SlyA-like"/>
</dbReference>
<dbReference type="PANTHER" id="PTHR33164">
    <property type="entry name" value="TRANSCRIPTIONAL REGULATOR, MARR FAMILY"/>
    <property type="match status" value="1"/>
</dbReference>
<dbReference type="PANTHER" id="PTHR33164:SF99">
    <property type="entry name" value="MARR FAMILY REGULATORY PROTEIN"/>
    <property type="match status" value="1"/>
</dbReference>
<keyword evidence="4" id="KW-1185">Reference proteome</keyword>
<dbReference type="Gene3D" id="1.10.10.10">
    <property type="entry name" value="Winged helix-like DNA-binding domain superfamily/Winged helix DNA-binding domain"/>
    <property type="match status" value="1"/>
</dbReference>
<proteinExistence type="predicted"/>
<dbReference type="InterPro" id="IPR036390">
    <property type="entry name" value="WH_DNA-bd_sf"/>
</dbReference>
<dbReference type="InterPro" id="IPR000835">
    <property type="entry name" value="HTH_MarR-typ"/>
</dbReference>
<sequence length="212" mass="22148">MEAHVTPAEPAARAAESGAGANSSAGSSARSSAGSSAGSSAREGRWLNPREREVWLALRHLLWGLQPAVDRQLQRDSGLSGPEYSVLATLSEDPEGMVRSGTAARMLGWGRSRLSHLLRRMEGKGLIARSCSPDDGRGQDIALTPAGRDAIVEAAPGHVDFVRSVVFDPLTPEQQEALREACQRISAAIESSGTCDAVCDGEASGCDEGPAA</sequence>
<feature type="compositionally biased region" description="Low complexity" evidence="1">
    <location>
        <begin position="11"/>
        <end position="41"/>
    </location>
</feature>
<dbReference type="SMART" id="SM00347">
    <property type="entry name" value="HTH_MARR"/>
    <property type="match status" value="1"/>
</dbReference>
<evidence type="ECO:0000256" key="1">
    <source>
        <dbReference type="SAM" id="MobiDB-lite"/>
    </source>
</evidence>
<dbReference type="Proteomes" id="UP001202922">
    <property type="component" value="Unassembled WGS sequence"/>
</dbReference>
<dbReference type="SUPFAM" id="SSF46785">
    <property type="entry name" value="Winged helix' DNA-binding domain"/>
    <property type="match status" value="1"/>
</dbReference>
<gene>
    <name evidence="3" type="ORF">L0M17_12640</name>
</gene>
<feature type="region of interest" description="Disordered" evidence="1">
    <location>
        <begin position="1"/>
        <end position="44"/>
    </location>
</feature>
<comment type="caution">
    <text evidence="3">The sequence shown here is derived from an EMBL/GenBank/DDBJ whole genome shotgun (WGS) entry which is preliminary data.</text>
</comment>
<dbReference type="PROSITE" id="PS50995">
    <property type="entry name" value="HTH_MARR_2"/>
    <property type="match status" value="1"/>
</dbReference>
<feature type="domain" description="HTH marR-type" evidence="2">
    <location>
        <begin position="51"/>
        <end position="187"/>
    </location>
</feature>
<evidence type="ECO:0000259" key="2">
    <source>
        <dbReference type="PROSITE" id="PS50995"/>
    </source>
</evidence>
<dbReference type="EMBL" id="JAKZBV010000001">
    <property type="protein sequence ID" value="MCH6470812.1"/>
    <property type="molecule type" value="Genomic_DNA"/>
</dbReference>